<gene>
    <name evidence="1" type="ORF">METZ01_LOCUS68200</name>
</gene>
<accession>A0A381TGW6</accession>
<dbReference type="EMBL" id="UINC01004576">
    <property type="protein sequence ID" value="SVA15346.1"/>
    <property type="molecule type" value="Genomic_DNA"/>
</dbReference>
<name>A0A381TGW6_9ZZZZ</name>
<evidence type="ECO:0000313" key="1">
    <source>
        <dbReference type="EMBL" id="SVA15346.1"/>
    </source>
</evidence>
<dbReference type="AlphaFoldDB" id="A0A381TGW6"/>
<sequence length="33" mass="3353">MAHQLAVDGADTAEADAACHVTLEAELGSNIID</sequence>
<proteinExistence type="predicted"/>
<protein>
    <submittedName>
        <fullName evidence="1">Uncharacterized protein</fullName>
    </submittedName>
</protein>
<organism evidence="1">
    <name type="scientific">marine metagenome</name>
    <dbReference type="NCBI Taxonomy" id="408172"/>
    <lineage>
        <taxon>unclassified sequences</taxon>
        <taxon>metagenomes</taxon>
        <taxon>ecological metagenomes</taxon>
    </lineage>
</organism>
<reference evidence="1" key="1">
    <citation type="submission" date="2018-05" db="EMBL/GenBank/DDBJ databases">
        <authorList>
            <person name="Lanie J.A."/>
            <person name="Ng W.-L."/>
            <person name="Kazmierczak K.M."/>
            <person name="Andrzejewski T.M."/>
            <person name="Davidsen T.M."/>
            <person name="Wayne K.J."/>
            <person name="Tettelin H."/>
            <person name="Glass J.I."/>
            <person name="Rusch D."/>
            <person name="Podicherti R."/>
            <person name="Tsui H.-C.T."/>
            <person name="Winkler M.E."/>
        </authorList>
    </citation>
    <scope>NUCLEOTIDE SEQUENCE</scope>
</reference>